<protein>
    <submittedName>
        <fullName evidence="3">Aldo keto reductase</fullName>
    </submittedName>
</protein>
<dbReference type="EMBL" id="GBEZ01004583">
    <property type="protein sequence ID" value="JAC80645.1"/>
    <property type="molecule type" value="Transcribed_RNA"/>
</dbReference>
<proteinExistence type="predicted"/>
<dbReference type="Gene3D" id="3.20.20.100">
    <property type="entry name" value="NADP-dependent oxidoreductase domain"/>
    <property type="match status" value="1"/>
</dbReference>
<organism evidence="3">
    <name type="scientific">Tetraselmis sp. GSL018</name>
    <dbReference type="NCBI Taxonomy" id="582737"/>
    <lineage>
        <taxon>Eukaryota</taxon>
        <taxon>Viridiplantae</taxon>
        <taxon>Chlorophyta</taxon>
        <taxon>core chlorophytes</taxon>
        <taxon>Chlorodendrophyceae</taxon>
        <taxon>Chlorodendrales</taxon>
        <taxon>Chlorodendraceae</taxon>
        <taxon>Tetraselmis</taxon>
    </lineage>
</organism>
<dbReference type="PANTHER" id="PTHR43147">
    <property type="entry name" value="PROTEIN TAS"/>
    <property type="match status" value="1"/>
</dbReference>
<dbReference type="InterPro" id="IPR036812">
    <property type="entry name" value="NAD(P)_OxRdtase_dom_sf"/>
</dbReference>
<evidence type="ECO:0000313" key="3">
    <source>
        <dbReference type="EMBL" id="JAC80645.1"/>
    </source>
</evidence>
<gene>
    <name evidence="3" type="ORF">TSPGSL018_9798</name>
</gene>
<feature type="region of interest" description="Disordered" evidence="1">
    <location>
        <begin position="24"/>
        <end position="50"/>
    </location>
</feature>
<dbReference type="CDD" id="cd19101">
    <property type="entry name" value="AKR_unchar"/>
    <property type="match status" value="1"/>
</dbReference>
<feature type="domain" description="NADP-dependent oxidoreductase" evidence="2">
    <location>
        <begin position="106"/>
        <end position="405"/>
    </location>
</feature>
<dbReference type="Pfam" id="PF00248">
    <property type="entry name" value="Aldo_ket_red"/>
    <property type="match status" value="1"/>
</dbReference>
<dbReference type="PANTHER" id="PTHR43147:SF5">
    <property type="entry name" value="OXIDOREDUCTASE"/>
    <property type="match status" value="1"/>
</dbReference>
<reference evidence="3" key="1">
    <citation type="submission" date="2014-05" db="EMBL/GenBank/DDBJ databases">
        <title>The transcriptome of the halophilic microalga Tetraselmis sp. GSL018 isolated from the Great Salt Lake, Utah.</title>
        <authorList>
            <person name="Jinkerson R.E."/>
            <person name="D'Adamo S."/>
            <person name="Posewitz M.C."/>
        </authorList>
    </citation>
    <scope>NUCLEOTIDE SEQUENCE</scope>
    <source>
        <strain evidence="3">GSL018</strain>
    </source>
</reference>
<feature type="compositionally biased region" description="Basic and acidic residues" evidence="1">
    <location>
        <begin position="40"/>
        <end position="49"/>
    </location>
</feature>
<dbReference type="SUPFAM" id="SSF51430">
    <property type="entry name" value="NAD(P)-linked oxidoreductase"/>
    <property type="match status" value="1"/>
</dbReference>
<evidence type="ECO:0000256" key="1">
    <source>
        <dbReference type="SAM" id="MobiDB-lite"/>
    </source>
</evidence>
<name>A0A061SCT1_9CHLO</name>
<evidence type="ECO:0000259" key="2">
    <source>
        <dbReference type="Pfam" id="PF00248"/>
    </source>
</evidence>
<sequence>MALCRWQPNAVVATSRARRSRLLLRHEQGSRGYPKASRSSAEDKQRVVSDEVSESISRRELFARQAALATVSVTAPQVPSSSAADNTLPTVPTATLAPGLEISQVVKGCWQLSGGHRGDKASDRTQGQDAVTDFAAFADAGITTLDTADIYGPSEALIGKYLRSKDAGSPPSQVLTKFCCFGGDMFKIDRAFVEKRIRGSMERLGVRQLDLVQFYWNDYSVKSYVDAACYLADLQAQGLIRHVGLTNFDVERIDEMRSAGVTIASNQVQYSPLDRRPEVAMASYCRDNGIALLPYGVAAGGFFSDSYLGVPPSSVKIDTYSKSKYASVIREAGGWEWFQELLAAMSGVAAKHGVSVANVAARWTLDRPTVPAIIVGARNARHIPDHQALFRFSLDESDRAAIGEVLQRGRRPEGDCYSWERGGRW</sequence>
<dbReference type="AlphaFoldDB" id="A0A061SCT1"/>
<accession>A0A061SCT1</accession>
<dbReference type="InterPro" id="IPR023210">
    <property type="entry name" value="NADP_OxRdtase_dom"/>
</dbReference>